<gene>
    <name evidence="1" type="ORF">L0M14_28670</name>
</gene>
<reference evidence="1 2" key="1">
    <citation type="journal article" date="2024" name="Int. J. Syst. Evol. Microbiol.">
        <title>Paenibacillus hexagrammi sp. nov., a novel bacterium isolated from the gut content of Hexagrammos agrammus.</title>
        <authorList>
            <person name="Jung H.K."/>
            <person name="Kim D.G."/>
            <person name="Zin H."/>
            <person name="Park J."/>
            <person name="Jung H."/>
            <person name="Kim Y.O."/>
            <person name="Kong H.J."/>
            <person name="Kim J.W."/>
            <person name="Kim Y.S."/>
        </authorList>
    </citation>
    <scope>NUCLEOTIDE SEQUENCE [LARGE SCALE GENOMIC DNA]</scope>
    <source>
        <strain evidence="1 2">YPD9-1</strain>
    </source>
</reference>
<evidence type="ECO:0000313" key="1">
    <source>
        <dbReference type="EMBL" id="UJF33434.1"/>
    </source>
</evidence>
<organism evidence="1 2">
    <name type="scientific">Paenibacillus hexagrammi</name>
    <dbReference type="NCBI Taxonomy" id="2908839"/>
    <lineage>
        <taxon>Bacteria</taxon>
        <taxon>Bacillati</taxon>
        <taxon>Bacillota</taxon>
        <taxon>Bacilli</taxon>
        <taxon>Bacillales</taxon>
        <taxon>Paenibacillaceae</taxon>
        <taxon>Paenibacillus</taxon>
    </lineage>
</organism>
<name>A0ABY3SHE7_9BACL</name>
<dbReference type="Proteomes" id="UP001649230">
    <property type="component" value="Chromosome"/>
</dbReference>
<accession>A0ABY3SHE7</accession>
<dbReference type="EMBL" id="CP090978">
    <property type="protein sequence ID" value="UJF33434.1"/>
    <property type="molecule type" value="Genomic_DNA"/>
</dbReference>
<evidence type="ECO:0000313" key="2">
    <source>
        <dbReference type="Proteomes" id="UP001649230"/>
    </source>
</evidence>
<protein>
    <submittedName>
        <fullName evidence="1">Uncharacterized protein</fullName>
    </submittedName>
</protein>
<keyword evidence="2" id="KW-1185">Reference proteome</keyword>
<dbReference type="RefSeq" id="WP_235119802.1">
    <property type="nucleotide sequence ID" value="NZ_CP090978.1"/>
</dbReference>
<sequence>MMLSSTKYSSKAQRIWSKLVSGVVTLTMVMSLSAVPLHTPQTRHSYLMISAVIRPGLLRLVTATRGQKKGLPPSLTLSMSKPFPAQPMLQSAMM</sequence>
<proteinExistence type="predicted"/>